<dbReference type="InterPro" id="IPR050238">
    <property type="entry name" value="DNA_Rep/Repair_Clamp_Loader"/>
</dbReference>
<dbReference type="EMBL" id="JAGDYP010000002">
    <property type="protein sequence ID" value="MBO1883620.1"/>
    <property type="molecule type" value="Genomic_DNA"/>
</dbReference>
<dbReference type="InterPro" id="IPR027417">
    <property type="entry name" value="P-loop_NTPase"/>
</dbReference>
<protein>
    <submittedName>
        <fullName evidence="1">DNA polymerase III subunit delta</fullName>
    </submittedName>
</protein>
<dbReference type="RefSeq" id="WP_009416031.1">
    <property type="nucleotide sequence ID" value="NZ_JAGDYP010000002.1"/>
</dbReference>
<organism evidence="1 2">
    <name type="scientific">Capnocytophaga bilenii</name>
    <dbReference type="NCBI Taxonomy" id="2819369"/>
    <lineage>
        <taxon>Bacteria</taxon>
        <taxon>Pseudomonadati</taxon>
        <taxon>Bacteroidota</taxon>
        <taxon>Flavobacteriia</taxon>
        <taxon>Flavobacteriales</taxon>
        <taxon>Flavobacteriaceae</taxon>
        <taxon>Capnocytophaga</taxon>
    </lineage>
</organism>
<dbReference type="PANTHER" id="PTHR11669:SF8">
    <property type="entry name" value="DNA POLYMERASE III SUBUNIT DELTA"/>
    <property type="match status" value="1"/>
</dbReference>
<accession>A0ABS3PWB4</accession>
<name>A0ABS3PWB4_9FLAO</name>
<dbReference type="Pfam" id="PF13177">
    <property type="entry name" value="DNA_pol3_delta2"/>
    <property type="match status" value="1"/>
</dbReference>
<reference evidence="1 2" key="1">
    <citation type="submission" date="2021-03" db="EMBL/GenBank/DDBJ databases">
        <title>Isolation and description of Capnocytophaga bilenii sp. nov., a novel Capnocytophaga species, isolated from a gingivitis subject.</title>
        <authorList>
            <person name="Antezack A."/>
            <person name="Monnet-Corti V."/>
            <person name="La Scola B."/>
        </authorList>
    </citation>
    <scope>NUCLEOTIDE SEQUENCE [LARGE SCALE GENOMIC DNA]</scope>
    <source>
        <strain evidence="1 2">Marseille-Q4570</strain>
    </source>
</reference>
<gene>
    <name evidence="1" type="ORF">J4N46_04065</name>
</gene>
<sequence>MEFKDILGYDHIKGYLKASVEAGRIPHAQLFVAAEGQGALPMAIAYASLLLAANNPKAQAQCAQLAHPDLHFVFPTAANDKVKKDPVSSLFMTEWRAFLQAQPYGTLFDWLTYLGVEKKQANIGVNEAKEITSKLALKSFEGGYKVMIIWMAEKMNVQTANKLLKLLEEPPEKTLFLLVVEDENALLDTIKSRCQLLRFPPLSEQAIKEGILARGVSENKATQIAIRSQGNFNKALLLMQDKEDEEVVFERWFIAWVRTAYRAKGNKASIHGLLQWSEEVSATGRETQKQFLQYCAEVFRQAFLLNYTATGLVYMQFTDPTFQLQKFAPFIHGNNIEKIHNLIEEATYHVERNGNGKLIFTDLAIKLTRLLHTKNN</sequence>
<proteinExistence type="predicted"/>
<dbReference type="Gene3D" id="3.40.50.300">
    <property type="entry name" value="P-loop containing nucleotide triphosphate hydrolases"/>
    <property type="match status" value="1"/>
</dbReference>
<comment type="caution">
    <text evidence="1">The sequence shown here is derived from an EMBL/GenBank/DDBJ whole genome shotgun (WGS) entry which is preliminary data.</text>
</comment>
<keyword evidence="2" id="KW-1185">Reference proteome</keyword>
<evidence type="ECO:0000313" key="1">
    <source>
        <dbReference type="EMBL" id="MBO1883620.1"/>
    </source>
</evidence>
<dbReference type="Proteomes" id="UP000681610">
    <property type="component" value="Unassembled WGS sequence"/>
</dbReference>
<dbReference type="SUPFAM" id="SSF52540">
    <property type="entry name" value="P-loop containing nucleoside triphosphate hydrolases"/>
    <property type="match status" value="1"/>
</dbReference>
<dbReference type="PANTHER" id="PTHR11669">
    <property type="entry name" value="REPLICATION FACTOR C / DNA POLYMERASE III GAMMA-TAU SUBUNIT"/>
    <property type="match status" value="1"/>
</dbReference>
<evidence type="ECO:0000313" key="2">
    <source>
        <dbReference type="Proteomes" id="UP000681610"/>
    </source>
</evidence>